<gene>
    <name evidence="3" type="ORF">A4H34_07235</name>
</gene>
<dbReference type="SMART" id="SM00062">
    <property type="entry name" value="PBPb"/>
    <property type="match status" value="1"/>
</dbReference>
<reference evidence="3 4" key="1">
    <citation type="submission" date="2016-04" db="EMBL/GenBank/DDBJ databases">
        <title>Peptidophaga gingivicola gen. nov., sp. nov., isolated from human subgingival plaque.</title>
        <authorList>
            <person name="Beall C.J."/>
            <person name="Mokrzan E.M."/>
            <person name="Griffen A.L."/>
            <person name="Leys E.J."/>
        </authorList>
    </citation>
    <scope>NUCLEOTIDE SEQUENCE [LARGE SCALE GENOMIC DNA]</scope>
    <source>
        <strain evidence="3 4">BA112</strain>
    </source>
</reference>
<dbReference type="InterPro" id="IPR001638">
    <property type="entry name" value="Solute-binding_3/MltF_N"/>
</dbReference>
<dbReference type="Gene3D" id="3.40.190.10">
    <property type="entry name" value="Periplasmic binding protein-like II"/>
    <property type="match status" value="2"/>
</dbReference>
<comment type="caution">
    <text evidence="3">The sequence shown here is derived from an EMBL/GenBank/DDBJ whole genome shotgun (WGS) entry which is preliminary data.</text>
</comment>
<evidence type="ECO:0000313" key="4">
    <source>
        <dbReference type="Proteomes" id="UP000078368"/>
    </source>
</evidence>
<dbReference type="EMBL" id="LVZK01000001">
    <property type="protein sequence ID" value="OAP87137.1"/>
    <property type="molecule type" value="Genomic_DNA"/>
</dbReference>
<sequence length="326" mass="34964">MISTKRILAFLAAALLCLAGCGGNDKASEGGKVTIGLTYVPDVQFAPFYVAEDKGYFEDEGVNVTLRHHGAQESLFGALEQGTEDVVVAGGDEMLQNRSNGIKVYNWATMYQTYPVKVIVPRDSTIRSAADLKGKTIGLPGKAGENYFSLQAMLKANGLTESDVKIQFIGYTQTAALTSGKVDAVIGFVNSDAVAIEAQGVPVRTIDPVEGGIPLVGAGLGSLDSFKEKGSKKERKILAALTKAVAYMRTHPEETLDIVRKRVPALADKKQRATASKVLSASMKLYGTGKFGAQDSAKWQKMAEFMKEARLLRNPVEVSQAHISLD</sequence>
<organism evidence="3 4">
    <name type="scientific">Peptidiphaga gingivicola</name>
    <dbReference type="NCBI Taxonomy" id="2741497"/>
    <lineage>
        <taxon>Bacteria</taxon>
        <taxon>Bacillati</taxon>
        <taxon>Actinomycetota</taxon>
        <taxon>Actinomycetes</taxon>
        <taxon>Actinomycetales</taxon>
        <taxon>Actinomycetaceae</taxon>
        <taxon>Peptidiphaga</taxon>
    </lineage>
</organism>
<name>A0A179B632_9ACTO</name>
<evidence type="ECO:0000256" key="1">
    <source>
        <dbReference type="SAM" id="SignalP"/>
    </source>
</evidence>
<dbReference type="Pfam" id="PF09084">
    <property type="entry name" value="NMT1"/>
    <property type="match status" value="1"/>
</dbReference>
<evidence type="ECO:0000259" key="2">
    <source>
        <dbReference type="SMART" id="SM00062"/>
    </source>
</evidence>
<dbReference type="GO" id="GO:0009228">
    <property type="term" value="P:thiamine biosynthetic process"/>
    <property type="evidence" value="ECO:0007669"/>
    <property type="project" value="InterPro"/>
</dbReference>
<dbReference type="PANTHER" id="PTHR31528:SF15">
    <property type="entry name" value="RIBOFLAVIN-BINDING PROTEIN RIBY"/>
    <property type="match status" value="1"/>
</dbReference>
<dbReference type="OrthoDB" id="7808807at2"/>
<feature type="signal peptide" evidence="1">
    <location>
        <begin position="1"/>
        <end position="27"/>
    </location>
</feature>
<dbReference type="Proteomes" id="UP000078368">
    <property type="component" value="Unassembled WGS sequence"/>
</dbReference>
<dbReference type="PANTHER" id="PTHR31528">
    <property type="entry name" value="4-AMINO-5-HYDROXYMETHYL-2-METHYLPYRIMIDINE PHOSPHATE SYNTHASE THI11-RELATED"/>
    <property type="match status" value="1"/>
</dbReference>
<dbReference type="InterPro" id="IPR015168">
    <property type="entry name" value="SsuA/THI5"/>
</dbReference>
<dbReference type="RefSeq" id="WP_064231730.1">
    <property type="nucleotide sequence ID" value="NZ_LVZK01000001.1"/>
</dbReference>
<keyword evidence="4" id="KW-1185">Reference proteome</keyword>
<dbReference type="SUPFAM" id="SSF53850">
    <property type="entry name" value="Periplasmic binding protein-like II"/>
    <property type="match status" value="1"/>
</dbReference>
<dbReference type="InterPro" id="IPR027939">
    <property type="entry name" value="NMT1/THI5"/>
</dbReference>
<evidence type="ECO:0000313" key="3">
    <source>
        <dbReference type="EMBL" id="OAP87137.1"/>
    </source>
</evidence>
<accession>A0A179B632</accession>
<protein>
    <submittedName>
        <fullName evidence="3">Thiamine biosynthesis protein</fullName>
    </submittedName>
</protein>
<dbReference type="AlphaFoldDB" id="A0A179B632"/>
<dbReference type="STRING" id="1823756.A4H34_07235"/>
<feature type="domain" description="Solute-binding protein family 3/N-terminal" evidence="2">
    <location>
        <begin position="32"/>
        <end position="259"/>
    </location>
</feature>
<proteinExistence type="predicted"/>
<keyword evidence="1" id="KW-0732">Signal</keyword>
<feature type="chain" id="PRO_5008098994" evidence="1">
    <location>
        <begin position="28"/>
        <end position="326"/>
    </location>
</feature>